<dbReference type="EMBL" id="MAYM02001007">
    <property type="protein sequence ID" value="RLN31330.1"/>
    <property type="molecule type" value="Genomic_DNA"/>
</dbReference>
<evidence type="ECO:0000313" key="6">
    <source>
        <dbReference type="Proteomes" id="UP000285624"/>
    </source>
</evidence>
<dbReference type="EMBL" id="JPWV03000028">
    <property type="protein sequence ID" value="KAG2529544.1"/>
    <property type="molecule type" value="Genomic_DNA"/>
</dbReference>
<dbReference type="AlphaFoldDB" id="A0A3R7GQK2"/>
<feature type="region of interest" description="Disordered" evidence="1">
    <location>
        <begin position="35"/>
        <end position="57"/>
    </location>
</feature>
<gene>
    <name evidence="4" type="ORF">BBI17_002283</name>
    <name evidence="5" type="ORF">BBO99_00002345</name>
    <name evidence="2" type="ORF">JM16_002018</name>
    <name evidence="3" type="ORF">JM18_002123</name>
</gene>
<keyword evidence="6" id="KW-1185">Reference proteome</keyword>
<evidence type="ECO:0000313" key="5">
    <source>
        <dbReference type="EMBL" id="RLN83156.1"/>
    </source>
</evidence>
<organism evidence="4 7">
    <name type="scientific">Phytophthora kernoviae</name>
    <dbReference type="NCBI Taxonomy" id="325452"/>
    <lineage>
        <taxon>Eukaryota</taxon>
        <taxon>Sar</taxon>
        <taxon>Stramenopiles</taxon>
        <taxon>Oomycota</taxon>
        <taxon>Peronosporomycetes</taxon>
        <taxon>Peronosporales</taxon>
        <taxon>Peronosporaceae</taxon>
        <taxon>Phytophthora</taxon>
    </lineage>
</organism>
<reference evidence="6 7" key="2">
    <citation type="submission" date="2018-07" db="EMBL/GenBank/DDBJ databases">
        <title>Genome sequencing of oomycete isolates from Chile give support for New Zealand origin for Phytophthora kernoviae and make available the first Nothophytophthora sp. genome.</title>
        <authorList>
            <person name="Studholme D.J."/>
            <person name="Sanfuentes E."/>
            <person name="Panda P."/>
            <person name="Hill R."/>
            <person name="Sambles C."/>
            <person name="Grant M."/>
            <person name="Williams N.M."/>
            <person name="Mcdougal R.L."/>
        </authorList>
    </citation>
    <scope>NUCLEOTIDE SEQUENCE [LARGE SCALE GENOMIC DNA]</scope>
    <source>
        <strain evidence="4">Chile2</strain>
        <strain evidence="5">Chile4</strain>
    </source>
</reference>
<evidence type="ECO:0000256" key="1">
    <source>
        <dbReference type="SAM" id="MobiDB-lite"/>
    </source>
</evidence>
<protein>
    <submittedName>
        <fullName evidence="4">Uncharacterized protein</fullName>
    </submittedName>
</protein>
<sequence length="133" mass="15400">MDMSLRRSRPREVPVEKPSAVQSYVPKVLLRQEERDGKRRWMPNERKPGASKHLQHNQQDVMNIKVDMNEYCSEAEVGRLRALEAEVAIMEGEVMDKFVEEFYVAAAIFSTQVSTQKPHIDRLRSPQSKNSSK</sequence>
<reference evidence="2" key="3">
    <citation type="submission" date="2020-06" db="EMBL/GenBank/DDBJ databases">
        <authorList>
            <person name="Studholme D.J."/>
        </authorList>
    </citation>
    <scope>NUCLEOTIDE SEQUENCE</scope>
    <source>
        <strain evidence="2">NZFS 2646</strain>
        <strain evidence="3">NZFS 3630</strain>
    </source>
</reference>
<dbReference type="Proteomes" id="UP000792063">
    <property type="component" value="Unassembled WGS sequence"/>
</dbReference>
<evidence type="ECO:0000313" key="3">
    <source>
        <dbReference type="EMBL" id="KAG2530445.1"/>
    </source>
</evidence>
<feature type="compositionally biased region" description="Basic and acidic residues" evidence="1">
    <location>
        <begin position="35"/>
        <end position="48"/>
    </location>
</feature>
<dbReference type="EMBL" id="MBDN02000039">
    <property type="protein sequence ID" value="RLN83156.1"/>
    <property type="molecule type" value="Genomic_DNA"/>
</dbReference>
<evidence type="ECO:0000313" key="2">
    <source>
        <dbReference type="EMBL" id="KAG2529544.1"/>
    </source>
</evidence>
<dbReference type="Proteomes" id="UP000285624">
    <property type="component" value="Unassembled WGS sequence"/>
</dbReference>
<comment type="caution">
    <text evidence="4">The sequence shown here is derived from an EMBL/GenBank/DDBJ whole genome shotgun (WGS) entry which is preliminary data.</text>
</comment>
<accession>A0A3R7GQK2</accession>
<evidence type="ECO:0000313" key="7">
    <source>
        <dbReference type="Proteomes" id="UP000285883"/>
    </source>
</evidence>
<dbReference type="EMBL" id="JPWU03000030">
    <property type="protein sequence ID" value="KAG2530445.1"/>
    <property type="molecule type" value="Genomic_DNA"/>
</dbReference>
<dbReference type="Proteomes" id="UP000785171">
    <property type="component" value="Unassembled WGS sequence"/>
</dbReference>
<proteinExistence type="predicted"/>
<evidence type="ECO:0000313" key="4">
    <source>
        <dbReference type="EMBL" id="RLN31330.1"/>
    </source>
</evidence>
<name>A0A3R7GQK2_9STRA</name>
<dbReference type="Proteomes" id="UP000285883">
    <property type="component" value="Unassembled WGS sequence"/>
</dbReference>
<reference evidence="2" key="1">
    <citation type="journal article" date="2015" name="Genom Data">
        <title>Genome sequences of six Phytophthora species associated with forests in New Zealand.</title>
        <authorList>
            <person name="Studholme D.J."/>
            <person name="McDougal R.L."/>
            <person name="Sambles C."/>
            <person name="Hansen E."/>
            <person name="Hardy G."/>
            <person name="Grant M."/>
            <person name="Ganley R.J."/>
            <person name="Williams N.M."/>
        </authorList>
    </citation>
    <scope>NUCLEOTIDE SEQUENCE</scope>
    <source>
        <strain evidence="2">NZFS 2646</strain>
        <strain evidence="3">NZFS 3630</strain>
    </source>
</reference>